<evidence type="ECO:0000256" key="2">
    <source>
        <dbReference type="SAM" id="Coils"/>
    </source>
</evidence>
<feature type="compositionally biased region" description="Basic and acidic residues" evidence="3">
    <location>
        <begin position="2147"/>
        <end position="2164"/>
    </location>
</feature>
<proteinExistence type="predicted"/>
<dbReference type="EMBL" id="JBBJCI010000034">
    <property type="protein sequence ID" value="KAK7253631.1"/>
    <property type="molecule type" value="Genomic_DNA"/>
</dbReference>
<dbReference type="Proteomes" id="UP001363151">
    <property type="component" value="Unassembled WGS sequence"/>
</dbReference>
<gene>
    <name evidence="4" type="ORF">SO694_00002036</name>
</gene>
<evidence type="ECO:0000256" key="1">
    <source>
        <dbReference type="ARBA" id="ARBA00004196"/>
    </source>
</evidence>
<comment type="subcellular location">
    <subcellularLocation>
        <location evidence="1">Cell envelope</location>
    </subcellularLocation>
</comment>
<dbReference type="InterPro" id="IPR032675">
    <property type="entry name" value="LRR_dom_sf"/>
</dbReference>
<keyword evidence="5" id="KW-1185">Reference proteome</keyword>
<dbReference type="SUPFAM" id="SSF52058">
    <property type="entry name" value="L domain-like"/>
    <property type="match status" value="2"/>
</dbReference>
<feature type="coiled-coil region" evidence="2">
    <location>
        <begin position="912"/>
        <end position="988"/>
    </location>
</feature>
<dbReference type="PANTHER" id="PTHR48059:SF30">
    <property type="entry name" value="OS06G0587000 PROTEIN"/>
    <property type="match status" value="1"/>
</dbReference>
<evidence type="ECO:0000313" key="4">
    <source>
        <dbReference type="EMBL" id="KAK7253631.1"/>
    </source>
</evidence>
<evidence type="ECO:0008006" key="6">
    <source>
        <dbReference type="Google" id="ProtNLM"/>
    </source>
</evidence>
<feature type="compositionally biased region" description="Low complexity" evidence="3">
    <location>
        <begin position="174"/>
        <end position="190"/>
    </location>
</feature>
<feature type="compositionally biased region" description="Low complexity" evidence="3">
    <location>
        <begin position="2132"/>
        <end position="2146"/>
    </location>
</feature>
<feature type="compositionally biased region" description="Low complexity" evidence="3">
    <location>
        <begin position="232"/>
        <end position="243"/>
    </location>
</feature>
<protein>
    <recommendedName>
        <fullName evidence="6">Calmodulin</fullName>
    </recommendedName>
</protein>
<keyword evidence="2" id="KW-0175">Coiled coil</keyword>
<evidence type="ECO:0000313" key="5">
    <source>
        <dbReference type="Proteomes" id="UP001363151"/>
    </source>
</evidence>
<dbReference type="Gene3D" id="3.80.10.10">
    <property type="entry name" value="Ribonuclease Inhibitor"/>
    <property type="match status" value="2"/>
</dbReference>
<reference evidence="4 5" key="1">
    <citation type="submission" date="2024-03" db="EMBL/GenBank/DDBJ databases">
        <title>Aureococcus anophagefferens CCMP1851 and Kratosvirus quantuckense: Draft genome of a second virus-susceptible host strain in the model system.</title>
        <authorList>
            <person name="Chase E."/>
            <person name="Truchon A.R."/>
            <person name="Schepens W."/>
            <person name="Wilhelm S.W."/>
        </authorList>
    </citation>
    <scope>NUCLEOTIDE SEQUENCE [LARGE SCALE GENOMIC DNA]</scope>
    <source>
        <strain evidence="4 5">CCMP1851</strain>
    </source>
</reference>
<sequence length="2164" mass="230422">MVKPIEARGAPADKRWDDLAVAHIDEIAKGLRPREFEKKLVELLDPTLMQAPPSASDRRVSVDIAGRKMYSAVALKAHRLKARVGDAVSHLAVRNGCSARCVGDLLGRCKIDGHVENADGETVLDVALNVGAPEDVVACVERWLASPEALAELCESPTRSRKVRPFVTKAAEKGFAAAPPGEAAPRPATASLRRPASRSGLSAKALAARNDGDRPRTAPKARATGGASPGLAGAADARSAATREAVEHRVLEKRHDSAAFTAPAAKWLDASQDRKREREGFGVPPVFSEFQAAALRDFAGAADCRLLALRRALDDVRAAAYDAGVAADLRKRIREETRARDRAVEVLADRVAVAAGADLGAHANETAATYAYLCAQLARHAAWPGLRRRLAELAAPPGPRNRSWRQKLSDAARGEFLGGGDRPGDAFEATFALALLRDAGPAKAALDVALRNVAEAVDGAASSAEPLKPLGACFGEVAGASAATGAFDVMCVVRGHLTCAAPDAARAVVEGLASQFPVVDARDGFAEAAAGYRDVGLYVDVGGHVCEVRVAFASLADVRDRSLAADGTLAATDYFAPEHRQFVGTQASFAKRAAARVDGDASRPRAAPARLGAGQILDCVIFGTPEPAADDGDCGACLRTRLLEKTCRLRSLTLWKVRALPELDLLLAPGIVKNLAPCLTSLKLARCAGDLGAVPRTLGALRELKVLHIVGASPVEKLQLVGQLPPELGDLAKLEELRVSYSSVAGLIPEQLGALASLATLELRSNQLMGFVPPAVLALERLAVLRVDDNRLTGKAPEKPGCDIVACENDFDGMVRGVVDEPSPRQDEDVDVVSATYRGDGLEVVFSADGRATCGDSAGTWTAGRGRLDLRFGAAVLPTLLEARDGGWVLAGAGAELEAAAKPPGWLGRALESETARENMKLKDQLERLNDRYSTVTREQTTARESSSFLRDKVAVLGKEAEELKRKLARAERDVDRAKREAKAAHLVRTPPPDAELAAIRGDCQKLGDYACRGYDRGDTSAEARLVRQVEKDVLAKADAARAAADRTPAVDYVDQYRKHRSVPVELRLSEFAARCAAVAAASVDVRERERAAADLDAVAAKGVDAVLQDDAHAARTVDALREDARARLDAARAARDAALAGLGESFASGAVAEVSDVAGELRSDFSALYKTTQKTDGFAPLNGACDEMAKKVNRRFGPQQLSAKSLAAFDLSAALGGGDAFENAEADAHLKPEALAIRNAERARLAAVAFAARSDLRFALGLAQDAKWAKTQFDRELKRIEDAVRHKNGDLVLRTLLCPVKALGAAVRKAHGTYPRGIRPPGKYGGDYARLTDMVRGTVQCETLEAMAAVARELRGSKVFELVRVKNRMSPKVDGRTGGYRDVLTNVSCCGHVCEVAVALNAFLDVAEKKGVHANVDLCRGVAFFDGGAWVGSVDSFFAPAPGLKDPLPASRVARGCVDDLTVFGADLTTRTVDDVPRSEAGFRADWAPILRSPTCRLASLTLTRVPHLPRLAKLLSEAACDRLDLRVLRIELCPGKLGPAPAHLGALANLERLELLGGSSKQRMRVDGPFPEAALLKMKKLRVLRLSFLELEGPLPVTVGRLRNLERLEVNGNFLDGKLPGAIASLNNLQRLDVSDNMFTGLLPAKIAAGKKLTRVFVQDNRFHGPIHSAFLSLDEFECGQNRFGQDTEEDADDAAPRPPPSAGAATQKLQLGDGLVPLDASRAKSSSACRGGYAASKAVETGLSYWCTQFGDDFGNPEPVWWSCQVPGGYLLSRLALTFVVDPAAHLVAPSAVTVALRRKGDRPLVAAFSRDDDDDDEETRKGVVTLKFKSDQDLFSEKGDVLKLRATRPGSALGGYVGLQNVSVFGSREADDAADAGGFAVKAPQSSAMFRFDRDANAHGLSVLESADTVCVNGAAEADVDSWAADLVVPRILPSMGRCTLALKLRGGDGFAKSDGIVVGLARGDCDGFKKIADNASAYSFRCRDGAVRRGLTDWDCGFQTLAVPTPEGFYDDGDDVVLEYDRATSSLAVKDSRGFHGVLAADVPPATTEDPLFFFLLTRCKGMGATILESSKIDAGAAPVDLAKNLDIAAKKKKDEARAVADRKRDLRRQRAADAKKEEDRSRRRTVAGARAADGAAAARAALERKRADNEKRRAKENA</sequence>
<accession>A0ABR1GCU4</accession>
<feature type="region of interest" description="Disordered" evidence="3">
    <location>
        <begin position="2104"/>
        <end position="2164"/>
    </location>
</feature>
<comment type="caution">
    <text evidence="4">The sequence shown here is derived from an EMBL/GenBank/DDBJ whole genome shotgun (WGS) entry which is preliminary data.</text>
</comment>
<feature type="region of interest" description="Disordered" evidence="3">
    <location>
        <begin position="1686"/>
        <end position="1708"/>
    </location>
</feature>
<evidence type="ECO:0000256" key="3">
    <source>
        <dbReference type="SAM" id="MobiDB-lite"/>
    </source>
</evidence>
<name>A0ABR1GCU4_AURAN</name>
<dbReference type="PANTHER" id="PTHR48059">
    <property type="entry name" value="POLYGALACTURONASE INHIBITOR 1"/>
    <property type="match status" value="1"/>
</dbReference>
<feature type="region of interest" description="Disordered" evidence="3">
    <location>
        <begin position="174"/>
        <end position="245"/>
    </location>
</feature>
<feature type="compositionally biased region" description="Basic and acidic residues" evidence="3">
    <location>
        <begin position="2104"/>
        <end position="2127"/>
    </location>
</feature>
<dbReference type="InterPro" id="IPR051848">
    <property type="entry name" value="PGIP"/>
</dbReference>
<organism evidence="4 5">
    <name type="scientific">Aureococcus anophagefferens</name>
    <name type="common">Harmful bloom alga</name>
    <dbReference type="NCBI Taxonomy" id="44056"/>
    <lineage>
        <taxon>Eukaryota</taxon>
        <taxon>Sar</taxon>
        <taxon>Stramenopiles</taxon>
        <taxon>Ochrophyta</taxon>
        <taxon>Pelagophyceae</taxon>
        <taxon>Pelagomonadales</taxon>
        <taxon>Pelagomonadaceae</taxon>
        <taxon>Aureococcus</taxon>
    </lineage>
</organism>